<evidence type="ECO:0000256" key="2">
    <source>
        <dbReference type="ARBA" id="ARBA00005988"/>
    </source>
</evidence>
<comment type="similarity">
    <text evidence="2 7">Belongs to the peptidase M14 family.</text>
</comment>
<evidence type="ECO:0000313" key="9">
    <source>
        <dbReference type="EMBL" id="SER58733.1"/>
    </source>
</evidence>
<proteinExistence type="inferred from homology"/>
<keyword evidence="5" id="KW-0862">Zinc</keyword>
<keyword evidence="6" id="KW-0482">Metalloprotease</keyword>
<reference evidence="10" key="1">
    <citation type="submission" date="2016-10" db="EMBL/GenBank/DDBJ databases">
        <authorList>
            <person name="Varghese N."/>
            <person name="Submissions S."/>
        </authorList>
    </citation>
    <scope>NUCLEOTIDE SEQUENCE [LARGE SCALE GENOMIC DNA]</scope>
    <source>
        <strain evidence="10">S9</strain>
    </source>
</reference>
<evidence type="ECO:0000256" key="7">
    <source>
        <dbReference type="PROSITE-ProRule" id="PRU01379"/>
    </source>
</evidence>
<evidence type="ECO:0000256" key="1">
    <source>
        <dbReference type="ARBA" id="ARBA00001947"/>
    </source>
</evidence>
<protein>
    <submittedName>
        <fullName evidence="9">Zinc carboxypeptidase</fullName>
    </submittedName>
</protein>
<dbReference type="GO" id="GO:0005615">
    <property type="term" value="C:extracellular space"/>
    <property type="evidence" value="ECO:0007669"/>
    <property type="project" value="TreeGrafter"/>
</dbReference>
<dbReference type="SUPFAM" id="SSF53187">
    <property type="entry name" value="Zn-dependent exopeptidases"/>
    <property type="match status" value="1"/>
</dbReference>
<evidence type="ECO:0000256" key="6">
    <source>
        <dbReference type="ARBA" id="ARBA00023049"/>
    </source>
</evidence>
<name>A0A1H9QG38_9BACI</name>
<keyword evidence="9" id="KW-0121">Carboxypeptidase</keyword>
<dbReference type="InterPro" id="IPR000834">
    <property type="entry name" value="Peptidase_M14"/>
</dbReference>
<evidence type="ECO:0000256" key="4">
    <source>
        <dbReference type="ARBA" id="ARBA00022801"/>
    </source>
</evidence>
<sequence>MALRYELEGSLAYEPYSEVEARLSRFKDVSVIGEDSSGKYNMYLVEMGNKTKPVIFLSASLHGTEWQAAQYTLRFMEQLRDDTFPDKEFRDKLLTDFHIAYLPVGNPWGYDEAEPYSELKGRKNANGVDVNRDFHDFSQVESQNIQKAVEKLKPFAYLDCHLMAAREDEGQSQPDLVVGNMHDSNLHVRDFIADSLSSYTSQSVGTWDSSTNEARKGLSRRYMSATENPYTPETLSIISEMYRPVDFGDGVVQILSDEEIMKAGMATVYFFFKAASDYFYTHNPS</sequence>
<evidence type="ECO:0000256" key="3">
    <source>
        <dbReference type="ARBA" id="ARBA00022670"/>
    </source>
</evidence>
<dbReference type="GO" id="GO:0008270">
    <property type="term" value="F:zinc ion binding"/>
    <property type="evidence" value="ECO:0007669"/>
    <property type="project" value="InterPro"/>
</dbReference>
<evidence type="ECO:0000313" key="10">
    <source>
        <dbReference type="Proteomes" id="UP000198571"/>
    </source>
</evidence>
<organism evidence="9 10">
    <name type="scientific">Salipaludibacillus aurantiacus</name>
    <dbReference type="NCBI Taxonomy" id="1601833"/>
    <lineage>
        <taxon>Bacteria</taxon>
        <taxon>Bacillati</taxon>
        <taxon>Bacillota</taxon>
        <taxon>Bacilli</taxon>
        <taxon>Bacillales</taxon>
        <taxon>Bacillaceae</taxon>
    </lineage>
</organism>
<keyword evidence="3" id="KW-0645">Protease</keyword>
<dbReference type="GO" id="GO:0004181">
    <property type="term" value="F:metallocarboxypeptidase activity"/>
    <property type="evidence" value="ECO:0007669"/>
    <property type="project" value="InterPro"/>
</dbReference>
<dbReference type="PROSITE" id="PS52035">
    <property type="entry name" value="PEPTIDASE_M14"/>
    <property type="match status" value="1"/>
</dbReference>
<keyword evidence="4" id="KW-0378">Hydrolase</keyword>
<dbReference type="STRING" id="1601833.SAMN05518684_102170"/>
<dbReference type="PANTHER" id="PTHR11705">
    <property type="entry name" value="PROTEASE FAMILY M14 CARBOXYPEPTIDASE A,B"/>
    <property type="match status" value="1"/>
</dbReference>
<dbReference type="Pfam" id="PF00246">
    <property type="entry name" value="Peptidase_M14"/>
    <property type="match status" value="1"/>
</dbReference>
<dbReference type="Gene3D" id="3.40.630.10">
    <property type="entry name" value="Zn peptidases"/>
    <property type="match status" value="1"/>
</dbReference>
<comment type="caution">
    <text evidence="7">Lacks conserved residue(s) required for the propagation of feature annotation.</text>
</comment>
<evidence type="ECO:0000259" key="8">
    <source>
        <dbReference type="PROSITE" id="PS52035"/>
    </source>
</evidence>
<dbReference type="GO" id="GO:0006508">
    <property type="term" value="P:proteolysis"/>
    <property type="evidence" value="ECO:0007669"/>
    <property type="project" value="UniProtKB-KW"/>
</dbReference>
<dbReference type="OrthoDB" id="2963812at2"/>
<feature type="domain" description="Peptidase M14" evidence="8">
    <location>
        <begin position="3"/>
        <end position="285"/>
    </location>
</feature>
<evidence type="ECO:0000256" key="5">
    <source>
        <dbReference type="ARBA" id="ARBA00022833"/>
    </source>
</evidence>
<dbReference type="PANTHER" id="PTHR11705:SF143">
    <property type="entry name" value="SLL0236 PROTEIN"/>
    <property type="match status" value="1"/>
</dbReference>
<dbReference type="EMBL" id="FOGT01000002">
    <property type="protein sequence ID" value="SER58733.1"/>
    <property type="molecule type" value="Genomic_DNA"/>
</dbReference>
<accession>A0A1H9QG38</accession>
<dbReference type="RefSeq" id="WP_093047504.1">
    <property type="nucleotide sequence ID" value="NZ_FOGT01000002.1"/>
</dbReference>
<dbReference type="AlphaFoldDB" id="A0A1H9QG38"/>
<dbReference type="Proteomes" id="UP000198571">
    <property type="component" value="Unassembled WGS sequence"/>
</dbReference>
<comment type="cofactor">
    <cofactor evidence="1">
        <name>Zn(2+)</name>
        <dbReference type="ChEBI" id="CHEBI:29105"/>
    </cofactor>
</comment>
<gene>
    <name evidence="9" type="ORF">SAMN05518684_102170</name>
</gene>
<keyword evidence="10" id="KW-1185">Reference proteome</keyword>